<dbReference type="InterPro" id="IPR036291">
    <property type="entry name" value="NAD(P)-bd_dom_sf"/>
</dbReference>
<dbReference type="AlphaFoldDB" id="A0A7G1HRL3"/>
<dbReference type="PANTHER" id="PTHR47129:SF1">
    <property type="entry name" value="NMRA-LIKE DOMAIN-CONTAINING PROTEIN"/>
    <property type="match status" value="1"/>
</dbReference>
<evidence type="ECO:0000259" key="1">
    <source>
        <dbReference type="Pfam" id="PF05368"/>
    </source>
</evidence>
<dbReference type="Gene3D" id="3.40.50.720">
    <property type="entry name" value="NAD(P)-binding Rossmann-like Domain"/>
    <property type="match status" value="1"/>
</dbReference>
<evidence type="ECO:0000313" key="2">
    <source>
        <dbReference type="EMBL" id="BCI62349.1"/>
    </source>
</evidence>
<proteinExistence type="predicted"/>
<name>A0A7G1HRL3_9BACT</name>
<dbReference type="KEGG" id="copr:Cop2CBH44_07020"/>
<dbReference type="InterPro" id="IPR052718">
    <property type="entry name" value="NmrA-type_oxidoreductase"/>
</dbReference>
<sequence length="318" mass="37046">MILLTDVSDYLGKTILSRLQSSEQWEKIRVIVPPEKNFHIEKYDKTEYVTGRLNDHPFLDKALKDIDTLILNTSNILYDYRALFKALISAAKGNEINHLIYISSVLAEDSSDTIAHECHETELYIYQSGIPYTILRINILMEQLPFFIGNPYENEKIYYPGGNGKINFISSVDVSEVIFHILNNKTSKNKIHILSHENGYTFYDIASKLSQIKRKNIFYEDIDLHIYEEALSQTFLSVDSVNRLCNIARSIKQNKFNISDYTLQQILISQVNNKKNIAQNIKEWFFCKENKPLLLKHSIKNLPDFLSEAEWNKIYTLF</sequence>
<dbReference type="SUPFAM" id="SSF51735">
    <property type="entry name" value="NAD(P)-binding Rossmann-fold domains"/>
    <property type="match status" value="1"/>
</dbReference>
<reference evidence="3" key="1">
    <citation type="submission" date="2020-07" db="EMBL/GenBank/DDBJ databases">
        <title>Complete genome sequencing of Coprobacter sp. strain 2CBH44.</title>
        <authorList>
            <person name="Sakamoto M."/>
            <person name="Murakami T."/>
            <person name="Mori H."/>
        </authorList>
    </citation>
    <scope>NUCLEOTIDE SEQUENCE [LARGE SCALE GENOMIC DNA]</scope>
    <source>
        <strain evidence="3">2CBH44</strain>
    </source>
</reference>
<dbReference type="PANTHER" id="PTHR47129">
    <property type="entry name" value="QUINONE OXIDOREDUCTASE 2"/>
    <property type="match status" value="1"/>
</dbReference>
<dbReference type="Proteomes" id="UP000594042">
    <property type="component" value="Chromosome"/>
</dbReference>
<evidence type="ECO:0000313" key="3">
    <source>
        <dbReference type="Proteomes" id="UP000594042"/>
    </source>
</evidence>
<dbReference type="InterPro" id="IPR008030">
    <property type="entry name" value="NmrA-like"/>
</dbReference>
<dbReference type="RefSeq" id="WP_021930326.1">
    <property type="nucleotide sequence ID" value="NZ_AP023322.1"/>
</dbReference>
<feature type="domain" description="NmrA-like" evidence="1">
    <location>
        <begin position="46"/>
        <end position="236"/>
    </location>
</feature>
<dbReference type="Pfam" id="PF05368">
    <property type="entry name" value="NmrA"/>
    <property type="match status" value="1"/>
</dbReference>
<dbReference type="EMBL" id="AP023322">
    <property type="protein sequence ID" value="BCI62349.1"/>
    <property type="molecule type" value="Genomic_DNA"/>
</dbReference>
<keyword evidence="3" id="KW-1185">Reference proteome</keyword>
<accession>A0A7G1HRL3</accession>
<dbReference type="Gene3D" id="3.90.25.10">
    <property type="entry name" value="UDP-galactose 4-epimerase, domain 1"/>
    <property type="match status" value="1"/>
</dbReference>
<protein>
    <recommendedName>
        <fullName evidence="1">NmrA-like domain-containing protein</fullName>
    </recommendedName>
</protein>
<gene>
    <name evidence="2" type="ORF">Cop2CBH44_07020</name>
</gene>
<organism evidence="2 3">
    <name type="scientific">Coprobacter secundus subsp. similis</name>
    <dbReference type="NCBI Taxonomy" id="2751153"/>
    <lineage>
        <taxon>Bacteria</taxon>
        <taxon>Pseudomonadati</taxon>
        <taxon>Bacteroidota</taxon>
        <taxon>Bacteroidia</taxon>
        <taxon>Bacteroidales</taxon>
        <taxon>Barnesiellaceae</taxon>
        <taxon>Coprobacter</taxon>
    </lineage>
</organism>